<accession>A0A9P1IZN7</accession>
<evidence type="ECO:0008006" key="4">
    <source>
        <dbReference type="Google" id="ProtNLM"/>
    </source>
</evidence>
<evidence type="ECO:0000313" key="3">
    <source>
        <dbReference type="Proteomes" id="UP001152747"/>
    </source>
</evidence>
<evidence type="ECO:0000313" key="2">
    <source>
        <dbReference type="EMBL" id="CAI5453996.1"/>
    </source>
</evidence>
<dbReference type="Proteomes" id="UP001152747">
    <property type="component" value="Unassembled WGS sequence"/>
</dbReference>
<dbReference type="AlphaFoldDB" id="A0A9P1IZN7"/>
<organism evidence="2 3">
    <name type="scientific">Caenorhabditis angaria</name>
    <dbReference type="NCBI Taxonomy" id="860376"/>
    <lineage>
        <taxon>Eukaryota</taxon>
        <taxon>Metazoa</taxon>
        <taxon>Ecdysozoa</taxon>
        <taxon>Nematoda</taxon>
        <taxon>Chromadorea</taxon>
        <taxon>Rhabditida</taxon>
        <taxon>Rhabditina</taxon>
        <taxon>Rhabditomorpha</taxon>
        <taxon>Rhabditoidea</taxon>
        <taxon>Rhabditidae</taxon>
        <taxon>Peloderinae</taxon>
        <taxon>Caenorhabditis</taxon>
    </lineage>
</organism>
<reference evidence="2" key="1">
    <citation type="submission" date="2022-11" db="EMBL/GenBank/DDBJ databases">
        <authorList>
            <person name="Kikuchi T."/>
        </authorList>
    </citation>
    <scope>NUCLEOTIDE SEQUENCE</scope>
    <source>
        <strain evidence="2">PS1010</strain>
    </source>
</reference>
<dbReference type="EMBL" id="CANHGI010000006">
    <property type="protein sequence ID" value="CAI5453996.1"/>
    <property type="molecule type" value="Genomic_DNA"/>
</dbReference>
<keyword evidence="3" id="KW-1185">Reference proteome</keyword>
<evidence type="ECO:0000256" key="1">
    <source>
        <dbReference type="SAM" id="MobiDB-lite"/>
    </source>
</evidence>
<comment type="caution">
    <text evidence="2">The sequence shown here is derived from an EMBL/GenBank/DDBJ whole genome shotgun (WGS) entry which is preliminary data.</text>
</comment>
<feature type="compositionally biased region" description="Acidic residues" evidence="1">
    <location>
        <begin position="145"/>
        <end position="183"/>
    </location>
</feature>
<sequence>MTKVPCARTTREKWAKILGSKFAENVKKCSDKKLNDFGRICSSHFQGGQRIQRGQLPMKDCQKQSVSQPTLKNYSRKCCYCEKSQVDDQLTRVPTKESDREKWIERLGPRFAENLGKCKYGAICISHFNGFVRRRRNQLPIRMEEEAEKENEEDQEEQENEEEHEMEVEQSDENEEEDGMEQEVAEKQEEQQEEQNRTEGFIENENRVEEIQETGSVTVKREVPEIVENEQVEENRVEEIQETRSLRVKREQPEIVENEQVAENRVEKIQETRSLRVKREVPEIVENEQVAENRVEKIQETRSLRVKREQPEIVEIINNHICRYCEAGLNSSIKSIGIPTNTEEFIKWSKVFGRKFSNNVLRNPKPHFICVSHVFEKNWENV</sequence>
<gene>
    <name evidence="2" type="ORF">CAMP_LOCUS16633</name>
</gene>
<proteinExistence type="predicted"/>
<name>A0A9P1IZN7_9PELO</name>
<feature type="region of interest" description="Disordered" evidence="1">
    <location>
        <begin position="144"/>
        <end position="213"/>
    </location>
</feature>
<protein>
    <recommendedName>
        <fullName evidence="4">THAP-type domain-containing protein</fullName>
    </recommendedName>
</protein>
<feature type="compositionally biased region" description="Basic and acidic residues" evidence="1">
    <location>
        <begin position="184"/>
        <end position="197"/>
    </location>
</feature>